<accession>A0AAU9E971</accession>
<dbReference type="Proteomes" id="UP001321786">
    <property type="component" value="Chromosome"/>
</dbReference>
<evidence type="ECO:0000313" key="5">
    <source>
        <dbReference type="EMBL" id="BEP27784.1"/>
    </source>
</evidence>
<sequence>MRIYDYIFLFATFFIWFLLFMNIILTYQGYRFYLYMNSKKIEILKELNTFPTVSILIPAHNEDIVIKKTVLSMLEMDYPKDRYEVVVINDNSTDNTESIVISLIEKYKTSNLRIVNVPKGSIGSGKSNTLNYGLKTSNSEYIAVYDADNTPNKFALRYLMHEMLSNNNYGAVIGKFRTRNKNKNILTKFINLETLTFQWMAQAGRWKLLKLCTIPGTNFLIRKNILDKLNGWDTKAIAEDTEISFRIYSLGYKISFMPLAETYEQEPETLKVWFKQRTRWVEGNIYVLRKYILLMLKSKNKNVFFDIIYFFSVYITFLTAVILSDILFLLLLIFKIKLFITYNFILFWILSFIVFILQVSLALSFEKGENYSKNILLILLMYFTYCQMWVLVSIKGTFKSLKNIIFRKESKWYKTERF</sequence>
<evidence type="ECO:0000256" key="3">
    <source>
        <dbReference type="ARBA" id="ARBA00022679"/>
    </source>
</evidence>
<feature type="transmembrane region" description="Helical" evidence="4">
    <location>
        <begin position="375"/>
        <end position="394"/>
    </location>
</feature>
<dbReference type="Gene3D" id="3.90.550.10">
    <property type="entry name" value="Spore Coat Polysaccharide Biosynthesis Protein SpsA, Chain A"/>
    <property type="match status" value="1"/>
</dbReference>
<proteinExistence type="inferred from homology"/>
<keyword evidence="6" id="KW-1185">Reference proteome</keyword>
<gene>
    <name evidence="5" type="ORF">HLPR_01150</name>
</gene>
<dbReference type="CDD" id="cd06423">
    <property type="entry name" value="CESA_like"/>
    <property type="match status" value="1"/>
</dbReference>
<comment type="similarity">
    <text evidence="1">Belongs to the glycosyltransferase 2 family.</text>
</comment>
<organism evidence="5 6">
    <name type="scientific">Helicovermis profundi</name>
    <dbReference type="NCBI Taxonomy" id="3065157"/>
    <lineage>
        <taxon>Bacteria</taxon>
        <taxon>Bacillati</taxon>
        <taxon>Bacillota</taxon>
        <taxon>Clostridia</taxon>
        <taxon>Helicovermis</taxon>
    </lineage>
</organism>
<keyword evidence="3" id="KW-0808">Transferase</keyword>
<dbReference type="Pfam" id="PF13641">
    <property type="entry name" value="Glyco_tranf_2_3"/>
    <property type="match status" value="1"/>
</dbReference>
<dbReference type="GO" id="GO:0016757">
    <property type="term" value="F:glycosyltransferase activity"/>
    <property type="evidence" value="ECO:0007669"/>
    <property type="project" value="UniProtKB-KW"/>
</dbReference>
<dbReference type="EMBL" id="AP028654">
    <property type="protein sequence ID" value="BEP27784.1"/>
    <property type="molecule type" value="Genomic_DNA"/>
</dbReference>
<feature type="transmembrane region" description="Helical" evidence="4">
    <location>
        <begin position="6"/>
        <end position="30"/>
    </location>
</feature>
<evidence type="ECO:0000256" key="1">
    <source>
        <dbReference type="ARBA" id="ARBA00006739"/>
    </source>
</evidence>
<evidence type="ECO:0000313" key="6">
    <source>
        <dbReference type="Proteomes" id="UP001321786"/>
    </source>
</evidence>
<dbReference type="PANTHER" id="PTHR43630">
    <property type="entry name" value="POLY-BETA-1,6-N-ACETYL-D-GLUCOSAMINE SYNTHASE"/>
    <property type="match status" value="1"/>
</dbReference>
<dbReference type="PANTHER" id="PTHR43630:SF1">
    <property type="entry name" value="POLY-BETA-1,6-N-ACETYL-D-GLUCOSAMINE SYNTHASE"/>
    <property type="match status" value="1"/>
</dbReference>
<dbReference type="AlphaFoldDB" id="A0AAU9E971"/>
<feature type="transmembrane region" description="Helical" evidence="4">
    <location>
        <begin position="307"/>
        <end position="334"/>
    </location>
</feature>
<dbReference type="InterPro" id="IPR029044">
    <property type="entry name" value="Nucleotide-diphossugar_trans"/>
</dbReference>
<reference evidence="5 6" key="1">
    <citation type="submission" date="2023-08" db="EMBL/GenBank/DDBJ databases">
        <title>Helicovermis profunda gen. nov., sp. nov., a novel mesophilic, fermentative bacterium within the Bacillota from a deep-sea hydrothermal vent chimney.</title>
        <authorList>
            <person name="Miyazaki U."/>
            <person name="Mizutani D."/>
            <person name="Hashimoto Y."/>
            <person name="Tame A."/>
            <person name="Sawayama S."/>
            <person name="Miyazaki J."/>
            <person name="Takai K."/>
            <person name="Nakagawa S."/>
        </authorList>
    </citation>
    <scope>NUCLEOTIDE SEQUENCE [LARGE SCALE GENOMIC DNA]</scope>
    <source>
        <strain evidence="5 6">S502</strain>
    </source>
</reference>
<name>A0AAU9E971_9FIRM</name>
<evidence type="ECO:0000256" key="2">
    <source>
        <dbReference type="ARBA" id="ARBA00022676"/>
    </source>
</evidence>
<protein>
    <submittedName>
        <fullName evidence="5">Glycosyltransferase family 2 protein</fullName>
    </submittedName>
</protein>
<keyword evidence="4" id="KW-1133">Transmembrane helix</keyword>
<keyword evidence="2" id="KW-0328">Glycosyltransferase</keyword>
<dbReference type="RefSeq" id="WP_338536153.1">
    <property type="nucleotide sequence ID" value="NZ_AP028654.1"/>
</dbReference>
<keyword evidence="4" id="KW-0472">Membrane</keyword>
<keyword evidence="4" id="KW-0812">Transmembrane</keyword>
<feature type="transmembrane region" description="Helical" evidence="4">
    <location>
        <begin position="340"/>
        <end position="363"/>
    </location>
</feature>
<dbReference type="KEGG" id="hprf:HLPR_01150"/>
<dbReference type="SUPFAM" id="SSF53448">
    <property type="entry name" value="Nucleotide-diphospho-sugar transferases"/>
    <property type="match status" value="1"/>
</dbReference>
<evidence type="ECO:0000256" key="4">
    <source>
        <dbReference type="SAM" id="Phobius"/>
    </source>
</evidence>